<dbReference type="STRING" id="199890.A0A182PSY5"/>
<evidence type="ECO:0000256" key="5">
    <source>
        <dbReference type="ARBA" id="ARBA00022729"/>
    </source>
</evidence>
<dbReference type="Pfam" id="PF00704">
    <property type="entry name" value="Glyco_hydro_18"/>
    <property type="match status" value="1"/>
</dbReference>
<dbReference type="GO" id="GO:0008843">
    <property type="term" value="F:endochitinase activity"/>
    <property type="evidence" value="ECO:0007669"/>
    <property type="project" value="UniProtKB-EC"/>
</dbReference>
<dbReference type="GO" id="GO:0006032">
    <property type="term" value="P:chitin catabolic process"/>
    <property type="evidence" value="ECO:0007669"/>
    <property type="project" value="UniProtKB-KW"/>
</dbReference>
<dbReference type="Gene3D" id="3.10.50.10">
    <property type="match status" value="1"/>
</dbReference>
<evidence type="ECO:0000256" key="7">
    <source>
        <dbReference type="ARBA" id="ARBA00023024"/>
    </source>
</evidence>
<organism evidence="13 14">
    <name type="scientific">Anopheles epiroticus</name>
    <dbReference type="NCBI Taxonomy" id="199890"/>
    <lineage>
        <taxon>Eukaryota</taxon>
        <taxon>Metazoa</taxon>
        <taxon>Ecdysozoa</taxon>
        <taxon>Arthropoda</taxon>
        <taxon>Hexapoda</taxon>
        <taxon>Insecta</taxon>
        <taxon>Pterygota</taxon>
        <taxon>Neoptera</taxon>
        <taxon>Endopterygota</taxon>
        <taxon>Diptera</taxon>
        <taxon>Nematocera</taxon>
        <taxon>Culicoidea</taxon>
        <taxon>Culicidae</taxon>
        <taxon>Anophelinae</taxon>
        <taxon>Anopheles</taxon>
    </lineage>
</organism>
<evidence type="ECO:0000313" key="13">
    <source>
        <dbReference type="EnsemblMetazoa" id="AEPI010071-PA"/>
    </source>
</evidence>
<evidence type="ECO:0000259" key="12">
    <source>
        <dbReference type="PROSITE" id="PS51910"/>
    </source>
</evidence>
<name>A0A182PSY5_9DIPT</name>
<comment type="similarity">
    <text evidence="2">Belongs to the glycosyl hydrolase 18 family. Chitinase class II subfamily.</text>
</comment>
<keyword evidence="8" id="KW-1015">Disulfide bond</keyword>
<evidence type="ECO:0000256" key="6">
    <source>
        <dbReference type="ARBA" id="ARBA00022801"/>
    </source>
</evidence>
<reference evidence="13" key="2">
    <citation type="submission" date="2020-05" db="UniProtKB">
        <authorList>
            <consortium name="EnsemblMetazoa"/>
        </authorList>
    </citation>
    <scope>IDENTIFICATION</scope>
    <source>
        <strain evidence="13">Epiroticus2</strain>
    </source>
</reference>
<dbReference type="InterPro" id="IPR050314">
    <property type="entry name" value="Glycosyl_Hydrlase_18"/>
</dbReference>
<dbReference type="InterPro" id="IPR029070">
    <property type="entry name" value="Chitinase_insertion_sf"/>
</dbReference>
<dbReference type="InterPro" id="IPR017853">
    <property type="entry name" value="GH"/>
</dbReference>
<evidence type="ECO:0000256" key="9">
    <source>
        <dbReference type="ARBA" id="ARBA00023277"/>
    </source>
</evidence>
<evidence type="ECO:0000256" key="10">
    <source>
        <dbReference type="ARBA" id="ARBA00023295"/>
    </source>
</evidence>
<accession>A0A182PSY5</accession>
<dbReference type="GO" id="GO:0008061">
    <property type="term" value="F:chitin binding"/>
    <property type="evidence" value="ECO:0007669"/>
    <property type="project" value="UniProtKB-KW"/>
</dbReference>
<evidence type="ECO:0000256" key="8">
    <source>
        <dbReference type="ARBA" id="ARBA00023157"/>
    </source>
</evidence>
<dbReference type="EC" id="3.2.1.14" evidence="3"/>
<dbReference type="InterPro" id="IPR001223">
    <property type="entry name" value="Glyco_hydro18_cat"/>
</dbReference>
<keyword evidence="10" id="KW-0326">Glycosidase</keyword>
<evidence type="ECO:0000256" key="2">
    <source>
        <dbReference type="ARBA" id="ARBA00009121"/>
    </source>
</evidence>
<evidence type="ECO:0000256" key="4">
    <source>
        <dbReference type="ARBA" id="ARBA00022669"/>
    </source>
</evidence>
<dbReference type="PROSITE" id="PS51910">
    <property type="entry name" value="GH18_2"/>
    <property type="match status" value="1"/>
</dbReference>
<dbReference type="PANTHER" id="PTHR11177">
    <property type="entry name" value="CHITINASE"/>
    <property type="match status" value="1"/>
</dbReference>
<evidence type="ECO:0000256" key="1">
    <source>
        <dbReference type="ARBA" id="ARBA00000822"/>
    </source>
</evidence>
<dbReference type="PANTHER" id="PTHR11177:SF360">
    <property type="entry name" value="CHITINASE 4-RELATED"/>
    <property type="match status" value="1"/>
</dbReference>
<sequence length="394" mass="43411">MAQPSALRTTPSANGLMGCQSAQWLHKPVVCYYASWAAYRPGRGQFNVEQIDPFLCTHLMYAFFGVNDSGAVTILDPWLDLDSGLGNIRRFNELRNRNPNLLTMAAVGGATVDPALFSKIAASATLRGAFARSARDFCLTHGFNGVDLGWEFPGLHDGDNANDKANFVLMLSVLAAELRSHGLLLTAALGASANIASISYDIRGIVPHLEFINLMAYDYNGAWNNFTGHNAPLFAGPSDQNDFQRILNVEHSVNYWLNQGAPASKLVLGVPAYGRSFTLSNPAVNGLRAPSVGPGLPGPYVQQYGYMAYHEICGHFLAVSNWQRVWEAVQRIPYGFLDRQWIGYDDRQSILEKCNFANSRQLGGMMMWAIDMDDFRGYCGTSYNLLKTINNCLL</sequence>
<feature type="domain" description="GH18" evidence="12">
    <location>
        <begin position="27"/>
        <end position="394"/>
    </location>
</feature>
<evidence type="ECO:0000256" key="3">
    <source>
        <dbReference type="ARBA" id="ARBA00012729"/>
    </source>
</evidence>
<dbReference type="Gene3D" id="3.20.20.80">
    <property type="entry name" value="Glycosidases"/>
    <property type="match status" value="1"/>
</dbReference>
<keyword evidence="14" id="KW-1185">Reference proteome</keyword>
<keyword evidence="9" id="KW-0119">Carbohydrate metabolism</keyword>
<dbReference type="SMART" id="SM00636">
    <property type="entry name" value="Glyco_18"/>
    <property type="match status" value="1"/>
</dbReference>
<dbReference type="SUPFAM" id="SSF51445">
    <property type="entry name" value="(Trans)glycosidases"/>
    <property type="match status" value="1"/>
</dbReference>
<proteinExistence type="inferred from homology"/>
<keyword evidence="5" id="KW-0732">Signal</keyword>
<dbReference type="GO" id="GO:0005576">
    <property type="term" value="C:extracellular region"/>
    <property type="evidence" value="ECO:0007669"/>
    <property type="project" value="TreeGrafter"/>
</dbReference>
<evidence type="ECO:0000313" key="14">
    <source>
        <dbReference type="Proteomes" id="UP000075885"/>
    </source>
</evidence>
<dbReference type="SUPFAM" id="SSF54556">
    <property type="entry name" value="Chitinase insertion domain"/>
    <property type="match status" value="1"/>
</dbReference>
<reference evidence="14" key="1">
    <citation type="submission" date="2013-03" db="EMBL/GenBank/DDBJ databases">
        <title>The Genome Sequence of Anopheles epiroticus epiroticus2.</title>
        <authorList>
            <consortium name="The Broad Institute Genomics Platform"/>
            <person name="Neafsey D.E."/>
            <person name="Howell P."/>
            <person name="Walker B."/>
            <person name="Young S.K."/>
            <person name="Zeng Q."/>
            <person name="Gargeya S."/>
            <person name="Fitzgerald M."/>
            <person name="Haas B."/>
            <person name="Abouelleil A."/>
            <person name="Allen A.W."/>
            <person name="Alvarado L."/>
            <person name="Arachchi H.M."/>
            <person name="Berlin A.M."/>
            <person name="Chapman S.B."/>
            <person name="Gainer-Dewar J."/>
            <person name="Goldberg J."/>
            <person name="Griggs A."/>
            <person name="Gujja S."/>
            <person name="Hansen M."/>
            <person name="Howarth C."/>
            <person name="Imamovic A."/>
            <person name="Ireland A."/>
            <person name="Larimer J."/>
            <person name="McCowan C."/>
            <person name="Murphy C."/>
            <person name="Pearson M."/>
            <person name="Poon T.W."/>
            <person name="Priest M."/>
            <person name="Roberts A."/>
            <person name="Saif S."/>
            <person name="Shea T."/>
            <person name="Sisk P."/>
            <person name="Sykes S."/>
            <person name="Wortman J."/>
            <person name="Nusbaum C."/>
            <person name="Birren B."/>
        </authorList>
    </citation>
    <scope>NUCLEOTIDE SEQUENCE [LARGE SCALE GENOMIC DNA]</scope>
    <source>
        <strain evidence="14">Epiroticus2</strain>
    </source>
</reference>
<dbReference type="InterPro" id="IPR011583">
    <property type="entry name" value="Chitinase_II/V-like_cat"/>
</dbReference>
<dbReference type="AlphaFoldDB" id="A0A182PSY5"/>
<dbReference type="CDD" id="cd02872">
    <property type="entry name" value="GH18_chitolectin_chitotriosidase"/>
    <property type="match status" value="1"/>
</dbReference>
<dbReference type="Proteomes" id="UP000075885">
    <property type="component" value="Unassembled WGS sequence"/>
</dbReference>
<keyword evidence="6" id="KW-0378">Hydrolase</keyword>
<keyword evidence="7" id="KW-0146">Chitin degradation</keyword>
<dbReference type="EnsemblMetazoa" id="AEPI010071-RA">
    <property type="protein sequence ID" value="AEPI010071-PA"/>
    <property type="gene ID" value="AEPI010071"/>
</dbReference>
<dbReference type="GO" id="GO:0000272">
    <property type="term" value="P:polysaccharide catabolic process"/>
    <property type="evidence" value="ECO:0007669"/>
    <property type="project" value="UniProtKB-KW"/>
</dbReference>
<evidence type="ECO:0000256" key="11">
    <source>
        <dbReference type="ARBA" id="ARBA00023326"/>
    </source>
</evidence>
<protein>
    <recommendedName>
        <fullName evidence="3">chitinase</fullName>
        <ecNumber evidence="3">3.2.1.14</ecNumber>
    </recommendedName>
</protein>
<dbReference type="FunFam" id="3.10.50.10:FF:000004">
    <property type="entry name" value="Chitinase 5"/>
    <property type="match status" value="1"/>
</dbReference>
<comment type="catalytic activity">
    <reaction evidence="1">
        <text>Random endo-hydrolysis of N-acetyl-beta-D-glucosaminide (1-&gt;4)-beta-linkages in chitin and chitodextrins.</text>
        <dbReference type="EC" id="3.2.1.14"/>
    </reaction>
</comment>
<dbReference type="VEuPathDB" id="VectorBase:AEPI010071"/>
<keyword evidence="4" id="KW-0147">Chitin-binding</keyword>
<keyword evidence="11" id="KW-0624">Polysaccharide degradation</keyword>